<feature type="region of interest" description="Disordered" evidence="1">
    <location>
        <begin position="1"/>
        <end position="24"/>
    </location>
</feature>
<dbReference type="SMART" id="SM00637">
    <property type="entry name" value="CBD_II"/>
    <property type="match status" value="1"/>
</dbReference>
<feature type="compositionally biased region" description="Low complexity" evidence="1">
    <location>
        <begin position="12"/>
        <end position="24"/>
    </location>
</feature>
<evidence type="ECO:0000259" key="2">
    <source>
        <dbReference type="PROSITE" id="PS51173"/>
    </source>
</evidence>
<dbReference type="Gene3D" id="2.60.40.290">
    <property type="match status" value="1"/>
</dbReference>
<accession>A0ABU0XES6</accession>
<name>A0ABU0XES6_9PSEU</name>
<comment type="caution">
    <text evidence="3">The sequence shown here is derived from an EMBL/GenBank/DDBJ whole genome shotgun (WGS) entry which is preliminary data.</text>
</comment>
<dbReference type="SUPFAM" id="SSF49384">
    <property type="entry name" value="Carbohydrate-binding domain"/>
    <property type="match status" value="1"/>
</dbReference>
<dbReference type="InterPro" id="IPR012291">
    <property type="entry name" value="CBM2_carb-bd_dom_sf"/>
</dbReference>
<organism evidence="3 4">
    <name type="scientific">Saccharothrix yanglingensis</name>
    <dbReference type="NCBI Taxonomy" id="659496"/>
    <lineage>
        <taxon>Bacteria</taxon>
        <taxon>Bacillati</taxon>
        <taxon>Actinomycetota</taxon>
        <taxon>Actinomycetes</taxon>
        <taxon>Pseudonocardiales</taxon>
        <taxon>Pseudonocardiaceae</taxon>
        <taxon>Saccharothrix</taxon>
    </lineage>
</organism>
<protein>
    <recommendedName>
        <fullName evidence="2">CBM2 domain-containing protein</fullName>
    </recommendedName>
</protein>
<evidence type="ECO:0000313" key="4">
    <source>
        <dbReference type="Proteomes" id="UP001225605"/>
    </source>
</evidence>
<reference evidence="3 4" key="1">
    <citation type="submission" date="2017-06" db="EMBL/GenBank/DDBJ databases">
        <title>Cultured bacterium strain Saccharothrix yanglingensis Hhs.015.</title>
        <authorList>
            <person name="Xia Y."/>
        </authorList>
    </citation>
    <scope>NUCLEOTIDE SEQUENCE [LARGE SCALE GENOMIC DNA]</scope>
    <source>
        <strain evidence="3 4">Hhs.015</strain>
    </source>
</reference>
<dbReference type="Proteomes" id="UP001225605">
    <property type="component" value="Unassembled WGS sequence"/>
</dbReference>
<sequence length="199" mass="20889">MPPRKLHKGLLSGRRPPESTTTTSAAVVRRTGVARVRSRPLTCYQASPPFAMEENMQLRRALSVVLPSLFGVIALSTTAAAAAEVGPSPAQEAVGCHYEHTGTDFGFGFTAVLKVTNTGSDPANDWWVEFDLPPGVVIETTHSARFSPARTGHIQANAPAWLPNLAPGASANVGFNGSKPVGTSLVVSNVTLNDVPCTS</sequence>
<dbReference type="InterPro" id="IPR008965">
    <property type="entry name" value="CBM2/CBM3_carb-bd_dom_sf"/>
</dbReference>
<dbReference type="InterPro" id="IPR001919">
    <property type="entry name" value="CBD2"/>
</dbReference>
<evidence type="ECO:0000256" key="1">
    <source>
        <dbReference type="SAM" id="MobiDB-lite"/>
    </source>
</evidence>
<dbReference type="EMBL" id="NSDM01000033">
    <property type="protein sequence ID" value="MDQ2589189.1"/>
    <property type="molecule type" value="Genomic_DNA"/>
</dbReference>
<proteinExistence type="predicted"/>
<evidence type="ECO:0000313" key="3">
    <source>
        <dbReference type="EMBL" id="MDQ2589189.1"/>
    </source>
</evidence>
<gene>
    <name evidence="3" type="ORF">CKY47_35750</name>
</gene>
<feature type="domain" description="CBM2" evidence="2">
    <location>
        <begin position="76"/>
        <end position="199"/>
    </location>
</feature>
<dbReference type="Pfam" id="PF00553">
    <property type="entry name" value="CBM_2"/>
    <property type="match status" value="1"/>
</dbReference>
<dbReference type="PROSITE" id="PS51173">
    <property type="entry name" value="CBM2"/>
    <property type="match status" value="1"/>
</dbReference>
<keyword evidence="4" id="KW-1185">Reference proteome</keyword>